<sequence>MDLEIKDIVKKVLPIDIIIIVLVFIISCIFYKTYRYIVIAGLILSILNFIVNGITTNYILLKSKEKFLIILSSAFRIIITLCIVVIICGNDKFKYIAIIAGYTLHYLAVIIFGLTAGNKKGSD</sequence>
<dbReference type="Pfam" id="PF03899">
    <property type="entry name" value="ATP-synt_I"/>
    <property type="match status" value="1"/>
</dbReference>
<comment type="subcellular location">
    <subcellularLocation>
        <location evidence="1">Cell membrane</location>
        <topology evidence="1">Multi-pass membrane protein</topology>
    </subcellularLocation>
</comment>
<reference evidence="7 10" key="1">
    <citation type="journal article" date="2015" name="Genome Announc.">
        <title>Complete Genome Sequence of the Nitrogen-Fixing and Solvent-Producing Clostridium pasteurianum DSM 525.</title>
        <authorList>
            <person name="Poehlein A."/>
            <person name="Grosse-Honebrink A."/>
            <person name="Zhang Y."/>
            <person name="Minton N.P."/>
            <person name="Daniel R."/>
        </authorList>
    </citation>
    <scope>NUCLEOTIDE SEQUENCE [LARGE SCALE GENOMIC DNA]</scope>
    <source>
        <strain evidence="7">DSM 525</strain>
        <strain evidence="10">DSM 525 / ATCC 6013</strain>
    </source>
</reference>
<dbReference type="EMBL" id="JPGY02000001">
    <property type="protein sequence ID" value="KRU14360.1"/>
    <property type="molecule type" value="Genomic_DNA"/>
</dbReference>
<keyword evidence="10" id="KW-1185">Reference proteome</keyword>
<evidence type="ECO:0000256" key="1">
    <source>
        <dbReference type="ARBA" id="ARBA00004651"/>
    </source>
</evidence>
<dbReference type="KEGG" id="cpae:CPAST_c35700"/>
<dbReference type="InterPro" id="IPR005598">
    <property type="entry name" value="ATP_synth_I"/>
</dbReference>
<evidence type="ECO:0000313" key="7">
    <source>
        <dbReference type="EMBL" id="AJA53614.1"/>
    </source>
</evidence>
<protein>
    <submittedName>
        <fullName evidence="7">ATP synthase I chain</fullName>
    </submittedName>
</protein>
<evidence type="ECO:0000256" key="2">
    <source>
        <dbReference type="ARBA" id="ARBA00022475"/>
    </source>
</evidence>
<evidence type="ECO:0000256" key="5">
    <source>
        <dbReference type="ARBA" id="ARBA00023136"/>
    </source>
</evidence>
<keyword evidence="4 6" id="KW-1133">Transmembrane helix</keyword>
<dbReference type="GO" id="GO:0005886">
    <property type="term" value="C:plasma membrane"/>
    <property type="evidence" value="ECO:0007669"/>
    <property type="project" value="UniProtKB-SubCell"/>
</dbReference>
<dbReference type="AlphaFoldDB" id="A0A0H3J6S1"/>
<reference evidence="8" key="2">
    <citation type="submission" date="2015-10" db="EMBL/GenBank/DDBJ databases">
        <title>Improved Draft Genome Sequence of Clostridium pasteurianum Strain ATCC 6013 (DSM 525) Using a Hybrid Next-Generation Sequencing Approach.</title>
        <authorList>
            <person name="Pyne M.E."/>
            <person name="Utturkar S.M."/>
            <person name="Brown S.D."/>
            <person name="Moo-Young M."/>
            <person name="Chung D.A."/>
            <person name="Chou P.C."/>
        </authorList>
    </citation>
    <scope>NUCLEOTIDE SEQUENCE</scope>
    <source>
        <strain evidence="8">ATCC 6013</strain>
    </source>
</reference>
<keyword evidence="5 6" id="KW-0472">Membrane</keyword>
<dbReference type="PATRIC" id="fig|1262449.3.peg.2491"/>
<dbReference type="KEGG" id="cpat:CLPA_c35700"/>
<evidence type="ECO:0000313" key="8">
    <source>
        <dbReference type="EMBL" id="KRU14360.1"/>
    </source>
</evidence>
<dbReference type="RefSeq" id="WP_003445753.1">
    <property type="nucleotide sequence ID" value="NZ_ANZB01000008.1"/>
</dbReference>
<evidence type="ECO:0000256" key="6">
    <source>
        <dbReference type="SAM" id="Phobius"/>
    </source>
</evidence>
<dbReference type="PROSITE" id="PS51257">
    <property type="entry name" value="PROKAR_LIPOPROTEIN"/>
    <property type="match status" value="1"/>
</dbReference>
<name>A0A0H3J6S1_CLOPA</name>
<keyword evidence="3 6" id="KW-0812">Transmembrane</keyword>
<dbReference type="GeneID" id="93075666"/>
<gene>
    <name evidence="7" type="ORF">CLPA_c35700</name>
    <name evidence="8" type="ORF">CP6013_03618</name>
</gene>
<evidence type="ECO:0000313" key="10">
    <source>
        <dbReference type="Proteomes" id="UP000030905"/>
    </source>
</evidence>
<dbReference type="EMBL" id="CP009268">
    <property type="protein sequence ID" value="AJA53614.1"/>
    <property type="molecule type" value="Genomic_DNA"/>
</dbReference>
<dbReference type="Proteomes" id="UP000028042">
    <property type="component" value="Unassembled WGS sequence"/>
</dbReference>
<accession>A0A0H3J6S1</accession>
<evidence type="ECO:0000256" key="3">
    <source>
        <dbReference type="ARBA" id="ARBA00022692"/>
    </source>
</evidence>
<evidence type="ECO:0000256" key="4">
    <source>
        <dbReference type="ARBA" id="ARBA00022989"/>
    </source>
</evidence>
<dbReference type="Proteomes" id="UP000030905">
    <property type="component" value="Chromosome"/>
</dbReference>
<evidence type="ECO:0000313" key="9">
    <source>
        <dbReference type="Proteomes" id="UP000028042"/>
    </source>
</evidence>
<feature type="transmembrane region" description="Helical" evidence="6">
    <location>
        <begin position="37"/>
        <end position="60"/>
    </location>
</feature>
<feature type="transmembrane region" description="Helical" evidence="6">
    <location>
        <begin position="67"/>
        <end position="87"/>
    </location>
</feature>
<proteinExistence type="predicted"/>
<feature type="transmembrane region" description="Helical" evidence="6">
    <location>
        <begin position="93"/>
        <end position="114"/>
    </location>
</feature>
<organism evidence="7 10">
    <name type="scientific">Clostridium pasteurianum DSM 525 = ATCC 6013</name>
    <dbReference type="NCBI Taxonomy" id="1262449"/>
    <lineage>
        <taxon>Bacteria</taxon>
        <taxon>Bacillati</taxon>
        <taxon>Bacillota</taxon>
        <taxon>Clostridia</taxon>
        <taxon>Eubacteriales</taxon>
        <taxon>Clostridiaceae</taxon>
        <taxon>Clostridium</taxon>
    </lineage>
</organism>
<reference evidence="8 9" key="3">
    <citation type="journal article" name="Genome Announc.">
        <title>Improved Draft Genome Sequence of Clostridium pasteurianum Strain ATCC 6013 (DSM 525) Using a Hybrid Next-Generation Sequencing Approach.</title>
        <authorList>
            <person name="Pyne M.E."/>
            <person name="Utturkar S."/>
            <person name="Brown S.D."/>
            <person name="Moo-Young M."/>
            <person name="Chung D.A."/>
            <person name="Chou C.P."/>
        </authorList>
    </citation>
    <scope>NUCLEOTIDE SEQUENCE [LARGE SCALE GENOMIC DNA]</scope>
    <source>
        <strain evidence="8 9">ATCC 6013</strain>
    </source>
</reference>
<feature type="transmembrane region" description="Helical" evidence="6">
    <location>
        <begin position="12"/>
        <end position="31"/>
    </location>
</feature>
<keyword evidence="2" id="KW-1003">Cell membrane</keyword>